<accession>A0A218MAL9</accession>
<proteinExistence type="predicted"/>
<dbReference type="EMBL" id="MF044458">
    <property type="protein sequence ID" value="ASD54016.1"/>
    <property type="molecule type" value="Genomic_DNA"/>
</dbReference>
<evidence type="ECO:0000313" key="1">
    <source>
        <dbReference type="EMBL" id="ASD54016.1"/>
    </source>
</evidence>
<protein>
    <submittedName>
        <fullName evidence="1">Uncharacterized protein</fullName>
    </submittedName>
</protein>
<reference evidence="2" key="1">
    <citation type="submission" date="2017-05" db="EMBL/GenBank/DDBJ databases">
        <title>ST32 complete genome sequence.</title>
        <authorList>
            <person name="Liu X."/>
            <person name="Liu H."/>
        </authorList>
    </citation>
    <scope>NUCLEOTIDE SEQUENCE [LARGE SCALE GENOMIC DNA]</scope>
</reference>
<organism evidence="1 2">
    <name type="scientific">Escherichia phage ST32</name>
    <dbReference type="NCBI Taxonomy" id="2005048"/>
    <lineage>
        <taxon>Viruses</taxon>
        <taxon>Duplodnaviria</taxon>
        <taxon>Heunggongvirae</taxon>
        <taxon>Uroviricota</taxon>
        <taxon>Caudoviricetes</taxon>
        <taxon>Chaseviridae</taxon>
        <taxon>Cleopatravirinae</taxon>
        <taxon>Carltongylesvirus</taxon>
        <taxon>Carltongylesvirus ST32</taxon>
    </lineage>
</organism>
<gene>
    <name evidence="1" type="ORF">ST32_0031</name>
</gene>
<sequence length="224" mass="25856">MSYHDDDKEIALSTCKQWLNDNDAVYLAKEDVIIMWVHFNPESKRGEWQRYKMKEACRIIKATRAGFSAMKYIKPEMLMLAAQEEERAYKQAVKSRSTVPPEFFNLERAGHFNNLEMLTLCLLQELVGRGQNIEAVCLGELMKELFLAKGFAVPNRTLRWKLLRAVAQEAGVVVRDRTNRLTVTGVGRFVAIQIEGYDESIITELTVAETKDLVNKTLERFNRY</sequence>
<evidence type="ECO:0000313" key="2">
    <source>
        <dbReference type="Proteomes" id="UP000222133"/>
    </source>
</evidence>
<dbReference type="Proteomes" id="UP000222133">
    <property type="component" value="Segment"/>
</dbReference>
<keyword evidence="2" id="KW-1185">Reference proteome</keyword>
<name>A0A218MAL9_9CAUD</name>